<dbReference type="AlphaFoldDB" id="A0A9J6D6U2"/>
<evidence type="ECO:0000313" key="1">
    <source>
        <dbReference type="EMBL" id="KAH8009803.1"/>
    </source>
</evidence>
<comment type="caution">
    <text evidence="1">The sequence shown here is derived from an EMBL/GenBank/DDBJ whole genome shotgun (WGS) entry which is preliminary data.</text>
</comment>
<evidence type="ECO:0000313" key="2">
    <source>
        <dbReference type="Proteomes" id="UP000821866"/>
    </source>
</evidence>
<proteinExistence type="predicted"/>
<sequence length="152" mass="17468">MSAGRTRNILSLLDPTSTRTVTRVLMVKLRHEYKEDPQAFTEETIKTNLTRPTGESHVEYRGAPNEELDAESIMQEIRAVLQLLNTNPVPDPDNIPNRILRNLSDDSIMKLHQYIIACWKESRIPQEWKAGDVILLPKPSQLLEVQNMRPNL</sequence>
<name>A0A9J6D6U2_RHIMP</name>
<dbReference type="EMBL" id="JABSTU010000011">
    <property type="protein sequence ID" value="KAH8009803.1"/>
    <property type="molecule type" value="Genomic_DNA"/>
</dbReference>
<dbReference type="VEuPathDB" id="VectorBase:LOC119173707"/>
<protein>
    <recommendedName>
        <fullName evidence="3">RNA-directed DNA polymerase from mobile element jockey</fullName>
    </recommendedName>
</protein>
<dbReference type="Proteomes" id="UP000821866">
    <property type="component" value="Chromosome 9"/>
</dbReference>
<reference evidence="1" key="1">
    <citation type="journal article" date="2020" name="Cell">
        <title>Large-Scale Comparative Analyses of Tick Genomes Elucidate Their Genetic Diversity and Vector Capacities.</title>
        <authorList>
            <consortium name="Tick Genome and Microbiome Consortium (TIGMIC)"/>
            <person name="Jia N."/>
            <person name="Wang J."/>
            <person name="Shi W."/>
            <person name="Du L."/>
            <person name="Sun Y."/>
            <person name="Zhan W."/>
            <person name="Jiang J.F."/>
            <person name="Wang Q."/>
            <person name="Zhang B."/>
            <person name="Ji P."/>
            <person name="Bell-Sakyi L."/>
            <person name="Cui X.M."/>
            <person name="Yuan T.T."/>
            <person name="Jiang B.G."/>
            <person name="Yang W.F."/>
            <person name="Lam T.T."/>
            <person name="Chang Q.C."/>
            <person name="Ding S.J."/>
            <person name="Wang X.J."/>
            <person name="Zhu J.G."/>
            <person name="Ruan X.D."/>
            <person name="Zhao L."/>
            <person name="Wei J.T."/>
            <person name="Ye R.Z."/>
            <person name="Que T.C."/>
            <person name="Du C.H."/>
            <person name="Zhou Y.H."/>
            <person name="Cheng J.X."/>
            <person name="Dai P.F."/>
            <person name="Guo W.B."/>
            <person name="Han X.H."/>
            <person name="Huang E.J."/>
            <person name="Li L.F."/>
            <person name="Wei W."/>
            <person name="Gao Y.C."/>
            <person name="Liu J.Z."/>
            <person name="Shao H.Z."/>
            <person name="Wang X."/>
            <person name="Wang C.C."/>
            <person name="Yang T.C."/>
            <person name="Huo Q.B."/>
            <person name="Li W."/>
            <person name="Chen H.Y."/>
            <person name="Chen S.E."/>
            <person name="Zhou L.G."/>
            <person name="Ni X.B."/>
            <person name="Tian J.H."/>
            <person name="Sheng Y."/>
            <person name="Liu T."/>
            <person name="Pan Y.S."/>
            <person name="Xia L.Y."/>
            <person name="Li J."/>
            <person name="Zhao F."/>
            <person name="Cao W.C."/>
        </authorList>
    </citation>
    <scope>NUCLEOTIDE SEQUENCE</scope>
    <source>
        <strain evidence="1">Rmic-2018</strain>
    </source>
</reference>
<reference evidence="1" key="2">
    <citation type="submission" date="2021-09" db="EMBL/GenBank/DDBJ databases">
        <authorList>
            <person name="Jia N."/>
            <person name="Wang J."/>
            <person name="Shi W."/>
            <person name="Du L."/>
            <person name="Sun Y."/>
            <person name="Zhan W."/>
            <person name="Jiang J."/>
            <person name="Wang Q."/>
            <person name="Zhang B."/>
            <person name="Ji P."/>
            <person name="Sakyi L.B."/>
            <person name="Cui X."/>
            <person name="Yuan T."/>
            <person name="Jiang B."/>
            <person name="Yang W."/>
            <person name="Lam T.T.-Y."/>
            <person name="Chang Q."/>
            <person name="Ding S."/>
            <person name="Wang X."/>
            <person name="Zhu J."/>
            <person name="Ruan X."/>
            <person name="Zhao L."/>
            <person name="Wei J."/>
            <person name="Que T."/>
            <person name="Du C."/>
            <person name="Cheng J."/>
            <person name="Dai P."/>
            <person name="Han X."/>
            <person name="Huang E."/>
            <person name="Gao Y."/>
            <person name="Liu J."/>
            <person name="Shao H."/>
            <person name="Ye R."/>
            <person name="Li L."/>
            <person name="Wei W."/>
            <person name="Wang X."/>
            <person name="Wang C."/>
            <person name="Huo Q."/>
            <person name="Li W."/>
            <person name="Guo W."/>
            <person name="Chen H."/>
            <person name="Chen S."/>
            <person name="Zhou L."/>
            <person name="Zhou L."/>
            <person name="Ni X."/>
            <person name="Tian J."/>
            <person name="Zhou Y."/>
            <person name="Sheng Y."/>
            <person name="Liu T."/>
            <person name="Pan Y."/>
            <person name="Xia L."/>
            <person name="Li J."/>
            <person name="Zhao F."/>
            <person name="Cao W."/>
        </authorList>
    </citation>
    <scope>NUCLEOTIDE SEQUENCE</scope>
    <source>
        <strain evidence="1">Rmic-2018</strain>
        <tissue evidence="1">Larvae</tissue>
    </source>
</reference>
<gene>
    <name evidence="1" type="ORF">HPB51_019872</name>
</gene>
<organism evidence="1 2">
    <name type="scientific">Rhipicephalus microplus</name>
    <name type="common">Cattle tick</name>
    <name type="synonym">Boophilus microplus</name>
    <dbReference type="NCBI Taxonomy" id="6941"/>
    <lineage>
        <taxon>Eukaryota</taxon>
        <taxon>Metazoa</taxon>
        <taxon>Ecdysozoa</taxon>
        <taxon>Arthropoda</taxon>
        <taxon>Chelicerata</taxon>
        <taxon>Arachnida</taxon>
        <taxon>Acari</taxon>
        <taxon>Parasitiformes</taxon>
        <taxon>Ixodida</taxon>
        <taxon>Ixodoidea</taxon>
        <taxon>Ixodidae</taxon>
        <taxon>Rhipicephalinae</taxon>
        <taxon>Rhipicephalus</taxon>
        <taxon>Boophilus</taxon>
    </lineage>
</organism>
<evidence type="ECO:0008006" key="3">
    <source>
        <dbReference type="Google" id="ProtNLM"/>
    </source>
</evidence>
<accession>A0A9J6D6U2</accession>
<keyword evidence="2" id="KW-1185">Reference proteome</keyword>